<dbReference type="GO" id="GO:0004819">
    <property type="term" value="F:glutamine-tRNA ligase activity"/>
    <property type="evidence" value="ECO:0007669"/>
    <property type="project" value="UniProtKB-EC"/>
</dbReference>
<feature type="domain" description="Asn/Gln amidotransferase" evidence="9">
    <location>
        <begin position="231"/>
        <end position="371"/>
    </location>
</feature>
<dbReference type="AlphaFoldDB" id="A0A7C4Z5S0"/>
<dbReference type="PANTHER" id="PTHR43097">
    <property type="entry name" value="GLUTAMINE-TRNA LIGASE"/>
    <property type="match status" value="1"/>
</dbReference>
<evidence type="ECO:0000256" key="2">
    <source>
        <dbReference type="ARBA" id="ARBA00022598"/>
    </source>
</evidence>
<dbReference type="SMART" id="SM00845">
    <property type="entry name" value="GatB_Yqey"/>
    <property type="match status" value="1"/>
</dbReference>
<sequence>VPFGRELWVERSDFALEPPKGWKRLAVGGHTRLRHAYVVRIDEAVTNDAGEVVELRGVYLPESLGKNPEGVKVKGAVHWVAVAGALAAEFRLYDRLFKVPFPDAGEGSFLDHYNPDSLKVLQGYVEPSVATDDPETRYQFERLGYFWRDPVLGRGEKLVWGRIITLKDTWKKAGAQKQEAKREPRPAKKAGPEDKAAALAPEEREVYERCRHLGVGEAEALQIARDERLRTYLEDCSAYGPPALAAPWVVHVLGPSLRAGEATVSPEALMALLAELEKGAFDRRVAKQALEEALAGGGDPLERAQALAAGRISGEELERLVEEVLGAHPDEAAAYRAGKRGLLGFFVGQVMRRSEGRADPMQVQRVLGERLDHGTS</sequence>
<comment type="catalytic activity">
    <reaction evidence="7">
        <text>L-glutamyl-tRNA(Gln) + L-glutamine + ATP + H2O = L-glutaminyl-tRNA(Gln) + L-glutamate + ADP + phosphate + H(+)</text>
        <dbReference type="Rhea" id="RHEA:17521"/>
        <dbReference type="Rhea" id="RHEA-COMP:9681"/>
        <dbReference type="Rhea" id="RHEA-COMP:9684"/>
        <dbReference type="ChEBI" id="CHEBI:15377"/>
        <dbReference type="ChEBI" id="CHEBI:15378"/>
        <dbReference type="ChEBI" id="CHEBI:29985"/>
        <dbReference type="ChEBI" id="CHEBI:30616"/>
        <dbReference type="ChEBI" id="CHEBI:43474"/>
        <dbReference type="ChEBI" id="CHEBI:58359"/>
        <dbReference type="ChEBI" id="CHEBI:78520"/>
        <dbReference type="ChEBI" id="CHEBI:78521"/>
        <dbReference type="ChEBI" id="CHEBI:456216"/>
    </reaction>
</comment>
<comment type="caution">
    <text evidence="10">The sequence shown here is derived from an EMBL/GenBank/DDBJ whole genome shotgun (WGS) entry which is preliminary data.</text>
</comment>
<evidence type="ECO:0000256" key="7">
    <source>
        <dbReference type="ARBA" id="ARBA00047913"/>
    </source>
</evidence>
<dbReference type="Pfam" id="PF02637">
    <property type="entry name" value="GatB_Yqey"/>
    <property type="match status" value="1"/>
</dbReference>
<dbReference type="InterPro" id="IPR018027">
    <property type="entry name" value="Asn/Gln_amidotransferase"/>
</dbReference>
<dbReference type="SUPFAM" id="SSF89095">
    <property type="entry name" value="GatB/YqeY motif"/>
    <property type="match status" value="1"/>
</dbReference>
<dbReference type="GO" id="GO:0016884">
    <property type="term" value="F:carbon-nitrogen ligase activity, with glutamine as amido-N-donor"/>
    <property type="evidence" value="ECO:0007669"/>
    <property type="project" value="InterPro"/>
</dbReference>
<dbReference type="Gene3D" id="1.10.10.410">
    <property type="match status" value="1"/>
</dbReference>
<dbReference type="Proteomes" id="UP000885759">
    <property type="component" value="Unassembled WGS sequence"/>
</dbReference>
<keyword evidence="2 10" id="KW-0436">Ligase</keyword>
<evidence type="ECO:0000256" key="3">
    <source>
        <dbReference type="ARBA" id="ARBA00022741"/>
    </source>
</evidence>
<proteinExistence type="predicted"/>
<comment type="subunit">
    <text evidence="1">Heterotrimer of A, B and C subunits.</text>
</comment>
<dbReference type="InterPro" id="IPR020059">
    <property type="entry name" value="Glu/Gln-tRNA-synth_Ib_codon-bd"/>
</dbReference>
<dbReference type="GO" id="GO:0005829">
    <property type="term" value="C:cytosol"/>
    <property type="evidence" value="ECO:0007669"/>
    <property type="project" value="TreeGrafter"/>
</dbReference>
<evidence type="ECO:0000256" key="1">
    <source>
        <dbReference type="ARBA" id="ARBA00011123"/>
    </source>
</evidence>
<feature type="region of interest" description="Disordered" evidence="8">
    <location>
        <begin position="174"/>
        <end position="201"/>
    </location>
</feature>
<dbReference type="Pfam" id="PF03950">
    <property type="entry name" value="tRNA-synt_1c_C"/>
    <property type="match status" value="1"/>
</dbReference>
<dbReference type="EMBL" id="DRPZ01000175">
    <property type="protein sequence ID" value="HGY09713.1"/>
    <property type="molecule type" value="Genomic_DNA"/>
</dbReference>
<dbReference type="EC" id="6.1.1.18" evidence="10"/>
<evidence type="ECO:0000313" key="10">
    <source>
        <dbReference type="EMBL" id="HGY09713.1"/>
    </source>
</evidence>
<dbReference type="GO" id="GO:0006425">
    <property type="term" value="P:glutaminyl-tRNA aminoacylation"/>
    <property type="evidence" value="ECO:0007669"/>
    <property type="project" value="TreeGrafter"/>
</dbReference>
<keyword evidence="4" id="KW-0067">ATP-binding</keyword>
<evidence type="ECO:0000256" key="8">
    <source>
        <dbReference type="SAM" id="MobiDB-lite"/>
    </source>
</evidence>
<dbReference type="Gene3D" id="2.40.240.10">
    <property type="entry name" value="Ribosomal Protein L25, Chain P"/>
    <property type="match status" value="2"/>
</dbReference>
<comment type="catalytic activity">
    <reaction evidence="6">
        <text>L-aspartyl-tRNA(Asn) + L-glutamine + ATP + H2O = L-asparaginyl-tRNA(Asn) + L-glutamate + ADP + phosphate + 2 H(+)</text>
        <dbReference type="Rhea" id="RHEA:14513"/>
        <dbReference type="Rhea" id="RHEA-COMP:9674"/>
        <dbReference type="Rhea" id="RHEA-COMP:9677"/>
        <dbReference type="ChEBI" id="CHEBI:15377"/>
        <dbReference type="ChEBI" id="CHEBI:15378"/>
        <dbReference type="ChEBI" id="CHEBI:29985"/>
        <dbReference type="ChEBI" id="CHEBI:30616"/>
        <dbReference type="ChEBI" id="CHEBI:43474"/>
        <dbReference type="ChEBI" id="CHEBI:58359"/>
        <dbReference type="ChEBI" id="CHEBI:78515"/>
        <dbReference type="ChEBI" id="CHEBI:78516"/>
        <dbReference type="ChEBI" id="CHEBI:456216"/>
    </reaction>
</comment>
<dbReference type="GO" id="GO:0005524">
    <property type="term" value="F:ATP binding"/>
    <property type="evidence" value="ECO:0007669"/>
    <property type="project" value="UniProtKB-KW"/>
</dbReference>
<accession>A0A7C4Z5S0</accession>
<feature type="compositionally biased region" description="Basic and acidic residues" evidence="8">
    <location>
        <begin position="178"/>
        <end position="201"/>
    </location>
</feature>
<gene>
    <name evidence="10" type="ORF">ENK37_06650</name>
</gene>
<evidence type="ECO:0000259" key="9">
    <source>
        <dbReference type="SMART" id="SM00845"/>
    </source>
</evidence>
<dbReference type="InterPro" id="IPR020056">
    <property type="entry name" value="Rbsml_bL25/Gln-tRNA_synth_N"/>
</dbReference>
<keyword evidence="3" id="KW-0547">Nucleotide-binding</keyword>
<dbReference type="InterPro" id="IPR011035">
    <property type="entry name" value="Ribosomal_bL25/Gln-tRNA_synth"/>
</dbReference>
<dbReference type="InterPro" id="IPR003789">
    <property type="entry name" value="Asn/Gln_tRNA_amidoTrase-B-like"/>
</dbReference>
<dbReference type="Pfam" id="PF20974">
    <property type="entry name" value="tRNA-synt_1c_C2"/>
    <property type="match status" value="1"/>
</dbReference>
<evidence type="ECO:0000256" key="5">
    <source>
        <dbReference type="ARBA" id="ARBA00022917"/>
    </source>
</evidence>
<organism evidence="10">
    <name type="scientific">Oceanithermus profundus</name>
    <dbReference type="NCBI Taxonomy" id="187137"/>
    <lineage>
        <taxon>Bacteria</taxon>
        <taxon>Thermotogati</taxon>
        <taxon>Deinococcota</taxon>
        <taxon>Deinococci</taxon>
        <taxon>Thermales</taxon>
        <taxon>Thermaceae</taxon>
        <taxon>Oceanithermus</taxon>
    </lineage>
</organism>
<reference evidence="10" key="1">
    <citation type="journal article" date="2020" name="mSystems">
        <title>Genome- and Community-Level Interaction Insights into Carbon Utilization and Element Cycling Functions of Hydrothermarchaeota in Hydrothermal Sediment.</title>
        <authorList>
            <person name="Zhou Z."/>
            <person name="Liu Y."/>
            <person name="Xu W."/>
            <person name="Pan J."/>
            <person name="Luo Z.H."/>
            <person name="Li M."/>
        </authorList>
    </citation>
    <scope>NUCLEOTIDE SEQUENCE [LARGE SCALE GENOMIC DNA]</scope>
    <source>
        <strain evidence="10">HyVt-570</strain>
    </source>
</reference>
<protein>
    <submittedName>
        <fullName evidence="10">Glutamine--tRNA ligase</fullName>
        <ecNumber evidence="10">6.1.1.18</ecNumber>
    </submittedName>
</protein>
<dbReference type="PANTHER" id="PTHR43097:SF5">
    <property type="entry name" value="GLUTAMATE--TRNA LIGASE"/>
    <property type="match status" value="1"/>
</dbReference>
<dbReference type="InterPro" id="IPR050132">
    <property type="entry name" value="Gln/Glu-tRNA_Ligase"/>
</dbReference>
<dbReference type="FunFam" id="1.10.10.410:FF:000001">
    <property type="entry name" value="Aspartyl/glutamyl-tRNA(Asn/Gln) amidotransferase subunit B"/>
    <property type="match status" value="1"/>
</dbReference>
<dbReference type="InterPro" id="IPR049437">
    <property type="entry name" value="tRNA-synt_1c_C2"/>
</dbReference>
<dbReference type="InterPro" id="IPR023168">
    <property type="entry name" value="GatB_Yqey_C_2"/>
</dbReference>
<feature type="non-terminal residue" evidence="10">
    <location>
        <position position="1"/>
    </location>
</feature>
<keyword evidence="5" id="KW-0648">Protein biosynthesis</keyword>
<evidence type="ECO:0000256" key="4">
    <source>
        <dbReference type="ARBA" id="ARBA00022840"/>
    </source>
</evidence>
<name>A0A7C4Z5S0_9DEIN</name>
<dbReference type="SUPFAM" id="SSF50715">
    <property type="entry name" value="Ribosomal protein L25-like"/>
    <property type="match status" value="1"/>
</dbReference>
<evidence type="ECO:0000256" key="6">
    <source>
        <dbReference type="ARBA" id="ARBA00047380"/>
    </source>
</evidence>